<feature type="non-terminal residue" evidence="5">
    <location>
        <position position="265"/>
    </location>
</feature>
<dbReference type="GO" id="GO:0016460">
    <property type="term" value="C:myosin II complex"/>
    <property type="evidence" value="ECO:0007669"/>
    <property type="project" value="TreeGrafter"/>
</dbReference>
<dbReference type="SMART" id="SM00054">
    <property type="entry name" value="EFh"/>
    <property type="match status" value="4"/>
</dbReference>
<dbReference type="SUPFAM" id="SSF47473">
    <property type="entry name" value="EF-hand"/>
    <property type="match status" value="2"/>
</dbReference>
<dbReference type="InterPro" id="IPR018247">
    <property type="entry name" value="EF_Hand_1_Ca_BS"/>
</dbReference>
<dbReference type="PROSITE" id="PS00018">
    <property type="entry name" value="EF_HAND_1"/>
    <property type="match status" value="3"/>
</dbReference>
<keyword evidence="2" id="KW-0106">Calcium</keyword>
<dbReference type="InterPro" id="IPR011992">
    <property type="entry name" value="EF-hand-dom_pair"/>
</dbReference>
<feature type="domain" description="EF-hand" evidence="4">
    <location>
        <begin position="195"/>
        <end position="230"/>
    </location>
</feature>
<proteinExistence type="predicted"/>
<dbReference type="PANTHER" id="PTHR23048">
    <property type="entry name" value="MYOSIN LIGHT CHAIN 1, 3"/>
    <property type="match status" value="1"/>
</dbReference>
<dbReference type="AlphaFoldDB" id="A0AAV2PJ56"/>
<evidence type="ECO:0000256" key="2">
    <source>
        <dbReference type="ARBA" id="ARBA00022837"/>
    </source>
</evidence>
<dbReference type="EMBL" id="CAXKWB010000198">
    <property type="protein sequence ID" value="CAL4059799.1"/>
    <property type="molecule type" value="Genomic_DNA"/>
</dbReference>
<sequence length="265" mass="30934">MKKQVYIYYNDELTKAFIQKGQITKQKACFIIESLSLNKETVSKSTKDIFDFNSLLTIIEQLKSDKCADELKEMFINNGYITRENILSVINSYSYDVPETEILEIMGNRKVENYHFKSFLSIMDCLHMHQVFKSFDKDGNGYITLHELGDYLEANQGKYVSFHKKTQKMKEVDLNGDGKISYQEFLRMMIYDENRYEDKVREAFKAFDVDGDGFITREELKEVLSKVGGSFNDDEIDGIVKHADKDGDDKINFEEFITTIDWNNC</sequence>
<reference evidence="5 6" key="1">
    <citation type="submission" date="2024-05" db="EMBL/GenBank/DDBJ databases">
        <authorList>
            <person name="Wallberg A."/>
        </authorList>
    </citation>
    <scope>NUCLEOTIDE SEQUENCE [LARGE SCALE GENOMIC DNA]</scope>
</reference>
<feature type="domain" description="EF-hand" evidence="4">
    <location>
        <begin position="231"/>
        <end position="265"/>
    </location>
</feature>
<dbReference type="Proteomes" id="UP001497623">
    <property type="component" value="Unassembled WGS sequence"/>
</dbReference>
<dbReference type="PANTHER" id="PTHR23048:SF59">
    <property type="entry name" value="EF-HAND SUPERFAMILY PROTEIN"/>
    <property type="match status" value="1"/>
</dbReference>
<evidence type="ECO:0000256" key="3">
    <source>
        <dbReference type="ARBA" id="ARBA00037722"/>
    </source>
</evidence>
<gene>
    <name evidence="5" type="ORF">MNOR_LOCUS842</name>
</gene>
<comment type="function">
    <text evidence="3">Troponin is the central regulatory protein of striated muscle contraction. Tn consists of three components: Tn-I which is the inhibitor of actomyosin ATPase, Tn-T which contains the binding site for tropomyosin and Tn-C. The binding of calcium to Tn-C abolishes the inhibitory action of Tn on actin filaments.</text>
</comment>
<evidence type="ECO:0000256" key="1">
    <source>
        <dbReference type="ARBA" id="ARBA00022737"/>
    </source>
</evidence>
<dbReference type="PROSITE" id="PS50222">
    <property type="entry name" value="EF_HAND_2"/>
    <property type="match status" value="4"/>
</dbReference>
<keyword evidence="1" id="KW-0677">Repeat</keyword>
<comment type="caution">
    <text evidence="5">The sequence shown here is derived from an EMBL/GenBank/DDBJ whole genome shotgun (WGS) entry which is preliminary data.</text>
</comment>
<accession>A0AAV2PJ56</accession>
<dbReference type="CDD" id="cd00051">
    <property type="entry name" value="EFh"/>
    <property type="match status" value="1"/>
</dbReference>
<protein>
    <recommendedName>
        <fullName evidence="4">EF-hand domain-containing protein</fullName>
    </recommendedName>
</protein>
<dbReference type="FunFam" id="1.10.238.10:FF:000003">
    <property type="entry name" value="Calmodulin A"/>
    <property type="match status" value="1"/>
</dbReference>
<evidence type="ECO:0000313" key="6">
    <source>
        <dbReference type="Proteomes" id="UP001497623"/>
    </source>
</evidence>
<dbReference type="Gene3D" id="1.10.238.10">
    <property type="entry name" value="EF-hand"/>
    <property type="match status" value="2"/>
</dbReference>
<dbReference type="GO" id="GO:0005509">
    <property type="term" value="F:calcium ion binding"/>
    <property type="evidence" value="ECO:0007669"/>
    <property type="project" value="InterPro"/>
</dbReference>
<dbReference type="Pfam" id="PF13499">
    <property type="entry name" value="EF-hand_7"/>
    <property type="match status" value="2"/>
</dbReference>
<feature type="domain" description="EF-hand" evidence="4">
    <location>
        <begin position="169"/>
        <end position="194"/>
    </location>
</feature>
<name>A0AAV2PJ56_MEGNR</name>
<evidence type="ECO:0000259" key="4">
    <source>
        <dbReference type="PROSITE" id="PS50222"/>
    </source>
</evidence>
<evidence type="ECO:0000313" key="5">
    <source>
        <dbReference type="EMBL" id="CAL4059799.1"/>
    </source>
</evidence>
<dbReference type="InterPro" id="IPR050230">
    <property type="entry name" value="CALM/Myosin/TropC-like"/>
</dbReference>
<dbReference type="InterPro" id="IPR002048">
    <property type="entry name" value="EF_hand_dom"/>
</dbReference>
<feature type="domain" description="EF-hand" evidence="4">
    <location>
        <begin position="123"/>
        <end position="158"/>
    </location>
</feature>
<keyword evidence="6" id="KW-1185">Reference proteome</keyword>
<organism evidence="5 6">
    <name type="scientific">Meganyctiphanes norvegica</name>
    <name type="common">Northern krill</name>
    <name type="synonym">Thysanopoda norvegica</name>
    <dbReference type="NCBI Taxonomy" id="48144"/>
    <lineage>
        <taxon>Eukaryota</taxon>
        <taxon>Metazoa</taxon>
        <taxon>Ecdysozoa</taxon>
        <taxon>Arthropoda</taxon>
        <taxon>Crustacea</taxon>
        <taxon>Multicrustacea</taxon>
        <taxon>Malacostraca</taxon>
        <taxon>Eumalacostraca</taxon>
        <taxon>Eucarida</taxon>
        <taxon>Euphausiacea</taxon>
        <taxon>Euphausiidae</taxon>
        <taxon>Meganyctiphanes</taxon>
    </lineage>
</organism>
<dbReference type="FunFam" id="1.10.238.10:FF:000001">
    <property type="entry name" value="Calmodulin 1"/>
    <property type="match status" value="1"/>
</dbReference>